<dbReference type="Pfam" id="PF06230">
    <property type="entry name" value="LpxI_C"/>
    <property type="match status" value="1"/>
</dbReference>
<evidence type="ECO:0000313" key="3">
    <source>
        <dbReference type="EMBL" id="ADR18219.1"/>
    </source>
</evidence>
<evidence type="ECO:0000259" key="1">
    <source>
        <dbReference type="Pfam" id="PF06230"/>
    </source>
</evidence>
<dbReference type="eggNOG" id="COG3494">
    <property type="taxonomic scope" value="Bacteria"/>
</dbReference>
<dbReference type="EMBL" id="CP002347">
    <property type="protein sequence ID" value="ADR18219.1"/>
    <property type="molecule type" value="Genomic_DNA"/>
</dbReference>
<evidence type="ECO:0000313" key="4">
    <source>
        <dbReference type="Proteomes" id="UP000007039"/>
    </source>
</evidence>
<dbReference type="RefSeq" id="WP_013450435.1">
    <property type="nucleotide sequence ID" value="NC_014758.1"/>
</dbReference>
<dbReference type="InterPro" id="IPR043167">
    <property type="entry name" value="LpxI_C_sf"/>
</dbReference>
<dbReference type="Gene3D" id="3.40.140.80">
    <property type="match status" value="1"/>
</dbReference>
<keyword evidence="4" id="KW-1185">Reference proteome</keyword>
<name>E4TJW8_CALNY</name>
<evidence type="ECO:0000259" key="2">
    <source>
        <dbReference type="Pfam" id="PF17930"/>
    </source>
</evidence>
<dbReference type="OrthoDB" id="9789836at2"/>
<organism evidence="3 4">
    <name type="scientific">Calditerrivibrio nitroreducens (strain DSM 19672 / NBRC 101217 / Yu37-1)</name>
    <dbReference type="NCBI Taxonomy" id="768670"/>
    <lineage>
        <taxon>Bacteria</taxon>
        <taxon>Pseudomonadati</taxon>
        <taxon>Deferribacterota</taxon>
        <taxon>Deferribacteres</taxon>
        <taxon>Deferribacterales</taxon>
        <taxon>Calditerrivibrionaceae</taxon>
    </lineage>
</organism>
<dbReference type="STRING" id="768670.Calni_0306"/>
<dbReference type="PANTHER" id="PTHR39962">
    <property type="entry name" value="BLL4848 PROTEIN"/>
    <property type="match status" value="1"/>
</dbReference>
<accession>E4TJW8</accession>
<evidence type="ECO:0008006" key="5">
    <source>
        <dbReference type="Google" id="ProtNLM"/>
    </source>
</evidence>
<dbReference type="Proteomes" id="UP000007039">
    <property type="component" value="Chromosome"/>
</dbReference>
<dbReference type="InterPro" id="IPR010415">
    <property type="entry name" value="LpxI_C"/>
</dbReference>
<dbReference type="PANTHER" id="PTHR39962:SF1">
    <property type="entry name" value="LPXI FAMILY PROTEIN"/>
    <property type="match status" value="1"/>
</dbReference>
<proteinExistence type="predicted"/>
<feature type="domain" description="LpxI N-terminal" evidence="2">
    <location>
        <begin position="3"/>
        <end position="131"/>
    </location>
</feature>
<feature type="domain" description="LpxI C-terminal" evidence="1">
    <location>
        <begin position="134"/>
        <end position="262"/>
    </location>
</feature>
<reference key="1">
    <citation type="submission" date="2010-11" db="EMBL/GenBank/DDBJ databases">
        <title>The complete genome of chromosome of Calditerrivibrio nitroreducens DSM 19672.</title>
        <authorList>
            <consortium name="US DOE Joint Genome Institute (JGI-PGF)"/>
            <person name="Lucas S."/>
            <person name="Copeland A."/>
            <person name="Lapidus A."/>
            <person name="Bruce D."/>
            <person name="Goodwin L."/>
            <person name="Pitluck S."/>
            <person name="Kyrpides N."/>
            <person name="Mavromatis K."/>
            <person name="Ivanova N."/>
            <person name="Mikhailova N."/>
            <person name="Zeytun A."/>
            <person name="Brettin T."/>
            <person name="Detter J.C."/>
            <person name="Tapia R."/>
            <person name="Han C."/>
            <person name="Land M."/>
            <person name="Hauser L."/>
            <person name="Markowitz V."/>
            <person name="Cheng J.-F."/>
            <person name="Hugenholtz P."/>
            <person name="Woyke T."/>
            <person name="Wu D."/>
            <person name="Spring S."/>
            <person name="Schroeder M."/>
            <person name="Brambilla E."/>
            <person name="Klenk H.-P."/>
            <person name="Eisen J.A."/>
        </authorList>
    </citation>
    <scope>NUCLEOTIDE SEQUENCE [LARGE SCALE GENOMIC DNA]</scope>
    <source>
        <strain>DSM 19672</strain>
    </source>
</reference>
<dbReference type="AlphaFoldDB" id="E4TJW8"/>
<gene>
    <name evidence="3" type="ordered locus">Calni_0306</name>
</gene>
<dbReference type="Pfam" id="PF17930">
    <property type="entry name" value="LpxI_N"/>
    <property type="match status" value="1"/>
</dbReference>
<dbReference type="InterPro" id="IPR041255">
    <property type="entry name" value="LpxI_N"/>
</dbReference>
<dbReference type="KEGG" id="cni:Calni_0306"/>
<dbReference type="HOGENOM" id="CLU_085042_0_0_0"/>
<reference evidence="3 4" key="2">
    <citation type="journal article" date="2011" name="Stand. Genomic Sci.">
        <title>Complete genome sequence of Calditerrivibrio nitroreducens type strain (Yu37-1).</title>
        <authorList>
            <person name="Pitluck S."/>
            <person name="Sikorski J."/>
            <person name="Zeytun A."/>
            <person name="Lapidus A."/>
            <person name="Nolan M."/>
            <person name="Lucas S."/>
            <person name="Hammon N."/>
            <person name="Deshpande S."/>
            <person name="Cheng J.F."/>
            <person name="Tapia R."/>
            <person name="Han C."/>
            <person name="Goodwin L."/>
            <person name="Liolios K."/>
            <person name="Pagani I."/>
            <person name="Ivanova N."/>
            <person name="Mavromatis K."/>
            <person name="Pati A."/>
            <person name="Chen A."/>
            <person name="Palaniappan K."/>
            <person name="Hauser L."/>
            <person name="Chang Y.J."/>
            <person name="Jeffries C.D."/>
            <person name="Detter J.C."/>
            <person name="Brambilla E."/>
            <person name="Djao O.D."/>
            <person name="Rohde M."/>
            <person name="Spring S."/>
            <person name="Goker M."/>
            <person name="Woyke T."/>
            <person name="Bristow J."/>
            <person name="Eisen J.A."/>
            <person name="Markowitz V."/>
            <person name="Hugenholtz P."/>
            <person name="Kyrpides N.C."/>
            <person name="Klenk H.P."/>
            <person name="Land M."/>
        </authorList>
    </citation>
    <scope>NUCLEOTIDE SEQUENCE [LARGE SCALE GENOMIC DNA]</scope>
    <source>
        <strain evidence="4">DSM 19672 / NBRC 101217 / Yu37-1</strain>
    </source>
</reference>
<sequence length="270" mass="29686">MVVGLIAGYGRLPLIAYNKLKERYDKVVVVSLAEEVTVDFSSVAENLHQFSVGQVGKIIKTLKSEGVQDILFAGKVNKTLLYKNLKLDFTAIKLLWALENRNDDTIMLKIVEELQKHGIGVLKQSDILRDLFLPEGVISKKKPNKAIMDDVAFGYKVAKVLGSVDVGQTVVVKNKAVMALEAIEGTDATIERGCRLAKEGAVVVKVAKPKQDERFDIPTVGIDTLKKILDNKGVCLAIEAGTTIVVDIDEVKKFCDENKLVMISFNGDRL</sequence>
<dbReference type="InterPro" id="IPR053174">
    <property type="entry name" value="LpxI"/>
</dbReference>
<dbReference type="Gene3D" id="3.40.50.20">
    <property type="match status" value="1"/>
</dbReference>
<protein>
    <recommendedName>
        <fullName evidence="5">DUF1009 domain-containing protein</fullName>
    </recommendedName>
</protein>